<feature type="region of interest" description="Disordered" evidence="5">
    <location>
        <begin position="300"/>
        <end position="327"/>
    </location>
</feature>
<evidence type="ECO:0000256" key="3">
    <source>
        <dbReference type="ARBA" id="ARBA00023125"/>
    </source>
</evidence>
<keyword evidence="4" id="KW-0804">Transcription</keyword>
<gene>
    <name evidence="7" type="ORF">SAMN04488125_113129</name>
</gene>
<dbReference type="SUPFAM" id="SSF46785">
    <property type="entry name" value="Winged helix' DNA-binding domain"/>
    <property type="match status" value="1"/>
</dbReference>
<dbReference type="InterPro" id="IPR058163">
    <property type="entry name" value="LysR-type_TF_proteobact-type"/>
</dbReference>
<dbReference type="Pfam" id="PF00126">
    <property type="entry name" value="HTH_1"/>
    <property type="match status" value="1"/>
</dbReference>
<evidence type="ECO:0000256" key="4">
    <source>
        <dbReference type="ARBA" id="ARBA00023163"/>
    </source>
</evidence>
<dbReference type="GO" id="GO:0006351">
    <property type="term" value="P:DNA-templated transcription"/>
    <property type="evidence" value="ECO:0007669"/>
    <property type="project" value="TreeGrafter"/>
</dbReference>
<dbReference type="EMBL" id="FOSV01000013">
    <property type="protein sequence ID" value="SFL36921.1"/>
    <property type="molecule type" value="Genomic_DNA"/>
</dbReference>
<keyword evidence="8" id="KW-1185">Reference proteome</keyword>
<evidence type="ECO:0000256" key="5">
    <source>
        <dbReference type="SAM" id="MobiDB-lite"/>
    </source>
</evidence>
<keyword evidence="3 7" id="KW-0238">DNA-binding</keyword>
<dbReference type="InterPro" id="IPR036388">
    <property type="entry name" value="WH-like_DNA-bd_sf"/>
</dbReference>
<accession>A0A1I4H698</accession>
<dbReference type="Gene3D" id="1.10.10.10">
    <property type="entry name" value="Winged helix-like DNA-binding domain superfamily/Winged helix DNA-binding domain"/>
    <property type="match status" value="1"/>
</dbReference>
<dbReference type="InterPro" id="IPR036390">
    <property type="entry name" value="WH_DNA-bd_sf"/>
</dbReference>
<dbReference type="PANTHER" id="PTHR30537:SF1">
    <property type="entry name" value="HTH-TYPE TRANSCRIPTIONAL REGULATOR PGRR"/>
    <property type="match status" value="1"/>
</dbReference>
<evidence type="ECO:0000259" key="6">
    <source>
        <dbReference type="PROSITE" id="PS50931"/>
    </source>
</evidence>
<reference evidence="8" key="1">
    <citation type="submission" date="2016-10" db="EMBL/GenBank/DDBJ databases">
        <authorList>
            <person name="Varghese N."/>
            <person name="Submissions S."/>
        </authorList>
    </citation>
    <scope>NUCLEOTIDE SEQUENCE [LARGE SCALE GENOMIC DNA]</scope>
    <source>
        <strain evidence="8">CGMCC 1.6474</strain>
    </source>
</reference>
<name>A0A1I4H698_9HYPH</name>
<dbReference type="Pfam" id="PF03466">
    <property type="entry name" value="LysR_substrate"/>
    <property type="match status" value="1"/>
</dbReference>
<evidence type="ECO:0000256" key="2">
    <source>
        <dbReference type="ARBA" id="ARBA00023015"/>
    </source>
</evidence>
<comment type="similarity">
    <text evidence="1">Belongs to the LysR transcriptional regulatory family.</text>
</comment>
<dbReference type="PANTHER" id="PTHR30537">
    <property type="entry name" value="HTH-TYPE TRANSCRIPTIONAL REGULATOR"/>
    <property type="match status" value="1"/>
</dbReference>
<dbReference type="Gene3D" id="3.40.190.290">
    <property type="match status" value="1"/>
</dbReference>
<dbReference type="OrthoDB" id="9813056at2"/>
<dbReference type="PROSITE" id="PS50931">
    <property type="entry name" value="HTH_LYSR"/>
    <property type="match status" value="1"/>
</dbReference>
<proteinExistence type="inferred from homology"/>
<dbReference type="Proteomes" id="UP000198804">
    <property type="component" value="Unassembled WGS sequence"/>
</dbReference>
<dbReference type="GO" id="GO:0043565">
    <property type="term" value="F:sequence-specific DNA binding"/>
    <property type="evidence" value="ECO:0007669"/>
    <property type="project" value="TreeGrafter"/>
</dbReference>
<dbReference type="SUPFAM" id="SSF53850">
    <property type="entry name" value="Periplasmic binding protein-like II"/>
    <property type="match status" value="1"/>
</dbReference>
<dbReference type="InterPro" id="IPR000847">
    <property type="entry name" value="LysR_HTH_N"/>
</dbReference>
<dbReference type="RefSeq" id="WP_091948460.1">
    <property type="nucleotide sequence ID" value="NZ_FOSV01000013.1"/>
</dbReference>
<dbReference type="AlphaFoldDB" id="A0A1I4H698"/>
<evidence type="ECO:0000256" key="1">
    <source>
        <dbReference type="ARBA" id="ARBA00009437"/>
    </source>
</evidence>
<dbReference type="STRING" id="414703.SAMN04488125_113129"/>
<keyword evidence="2" id="KW-0805">Transcription regulation</keyword>
<sequence length="327" mass="35425">MRRSTLDELAAFAAVARHRSFTRAAAEMGLSPSALSHTLRALEERHGVRLLARTTRSVAPTTAGERLLRTIGPALDDVARGLDALADWRGELSGRLRLTTFAYAARAVLEPRLPRFLIDHPAVSIEVVVDDRLTDIVAAGFDAGIRFGETVEKDMIAVRVGPDLRTVVVGTPDYFARHPRPDTPSDLEAHRCVNYRLVGGGGLLPWEFAGDGRELRVRVGGQLIVNDGQLAAAAVRAGAGLGYMLEDEVADDLAAGRLVQALGPWCQPFPGCHLYYPDRQVTPALRSLATALRWREEAPRVVAPPSTPSEEVQALRHSRAASAAKSR</sequence>
<organism evidence="7 8">
    <name type="scientific">Methylorubrum salsuginis</name>
    <dbReference type="NCBI Taxonomy" id="414703"/>
    <lineage>
        <taxon>Bacteria</taxon>
        <taxon>Pseudomonadati</taxon>
        <taxon>Pseudomonadota</taxon>
        <taxon>Alphaproteobacteria</taxon>
        <taxon>Hyphomicrobiales</taxon>
        <taxon>Methylobacteriaceae</taxon>
        <taxon>Methylorubrum</taxon>
    </lineage>
</organism>
<evidence type="ECO:0000313" key="8">
    <source>
        <dbReference type="Proteomes" id="UP000198804"/>
    </source>
</evidence>
<dbReference type="FunFam" id="1.10.10.10:FF:000001">
    <property type="entry name" value="LysR family transcriptional regulator"/>
    <property type="match status" value="1"/>
</dbReference>
<dbReference type="InterPro" id="IPR005119">
    <property type="entry name" value="LysR_subst-bd"/>
</dbReference>
<evidence type="ECO:0000313" key="7">
    <source>
        <dbReference type="EMBL" id="SFL36921.1"/>
    </source>
</evidence>
<feature type="domain" description="HTH lysR-type" evidence="6">
    <location>
        <begin position="1"/>
        <end position="61"/>
    </location>
</feature>
<protein>
    <submittedName>
        <fullName evidence="7">DNA-binding transcriptional regulator, LysR family</fullName>
    </submittedName>
</protein>
<dbReference type="GO" id="GO:0003700">
    <property type="term" value="F:DNA-binding transcription factor activity"/>
    <property type="evidence" value="ECO:0007669"/>
    <property type="project" value="InterPro"/>
</dbReference>
<dbReference type="CDD" id="cd08474">
    <property type="entry name" value="PBP2_CrgA_like_5"/>
    <property type="match status" value="1"/>
</dbReference>